<proteinExistence type="inferred from homology"/>
<comment type="cofactor">
    <cofactor evidence="9">
        <name>[2Fe-2S] cluster</name>
        <dbReference type="ChEBI" id="CHEBI:190135"/>
    </cofactor>
</comment>
<dbReference type="AlphaFoldDB" id="A0A811JWF0"/>
<evidence type="ECO:0000256" key="9">
    <source>
        <dbReference type="HAMAP-Rule" id="MF_03115"/>
    </source>
</evidence>
<dbReference type="PANTHER" id="PTHR13273:SF14">
    <property type="entry name" value="ANAMORSIN"/>
    <property type="match status" value="1"/>
</dbReference>
<feature type="binding site" evidence="9">
    <location>
        <position position="517"/>
    </location>
    <ligand>
        <name>[2Fe-2S] cluster</name>
        <dbReference type="ChEBI" id="CHEBI:190135"/>
    </ligand>
</feature>
<dbReference type="GO" id="GO:0051539">
    <property type="term" value="F:4 iron, 4 sulfur cluster binding"/>
    <property type="evidence" value="ECO:0007669"/>
    <property type="project" value="UniProtKB-KW"/>
</dbReference>
<evidence type="ECO:0000256" key="2">
    <source>
        <dbReference type="ARBA" id="ARBA00008169"/>
    </source>
</evidence>
<keyword evidence="13" id="KW-1185">Reference proteome</keyword>
<comment type="domain">
    <text evidence="9">The N-terminal domain has structural similarity with S-adenosyl-L-methionine-dependent methyltransferases, but does not bind S-adenosyl-L-methionine. It is required for correct assembly of the 2 Fe-S clusters.</text>
</comment>
<evidence type="ECO:0000313" key="12">
    <source>
        <dbReference type="EMBL" id="CAD5207855.1"/>
    </source>
</evidence>
<keyword evidence="10" id="KW-0472">Membrane</keyword>
<keyword evidence="8 9" id="KW-0496">Mitochondrion</keyword>
<feature type="short sequence motif" description="Cx2C motif 2" evidence="9">
    <location>
        <begin position="550"/>
        <end position="553"/>
    </location>
</feature>
<dbReference type="HAMAP" id="MF_03115">
    <property type="entry name" value="Anamorsin"/>
    <property type="match status" value="1"/>
</dbReference>
<dbReference type="Proteomes" id="UP000783686">
    <property type="component" value="Unassembled WGS sequence"/>
</dbReference>
<sequence length="575" mass="62745">MTTFNIYWPKISGGEDVEGQMMDSSSSGYRRMGGRSAPPRNIFFFGVLLILVVLFSVFFLYLSASSDLTALRDEVHYLNDQISKLKSDLLNVNSQLEGSNNKLTACNVEIKQKTSELESCTTQKSADRTKVEALTKQNSELQIEKKAIEDEMTSKMAAMKTVGVNQEAILTKQNETIDLLRRDLILKDELIQKLQKNEANPVLNTDNGQAKSLDATSSSLNGQAGTIGRLSSVNDVNRQASSVNVLNGQSSRAVGQVTTTKFNENINVVLRPVENLNGGVMSNGQAQNIINNANSLKPIQNAMENVAPKPQEVAKPVQAQVLDSAQNPSADAVLIPPQAQPGARVRVQEQTNSEQDGELIQPVEAEFSQNSLEVTTLKSLQNLQDEEYDILVIVCETADSFDLGHALQLLKPRGQLFVIEKEGGKSTIKKDLEFSGFDDINVDEKSGLTLAKARKANFSVKSQPLKLKSKKKIDLDNLQGDALEEDDLLTSEDLKKPNNPMCTPNPTDKKKRACKNCTCGLAEQEAEEAAASGNIKSSCGNCALGDAFRCSSCPYKGLPPFKPGEKVLLNDIDDL</sequence>
<dbReference type="EMBL" id="CAJFDH010000001">
    <property type="protein sequence ID" value="CAD5207855.1"/>
    <property type="molecule type" value="Genomic_DNA"/>
</dbReference>
<dbReference type="PANTHER" id="PTHR13273">
    <property type="entry name" value="ANAMORSIN"/>
    <property type="match status" value="1"/>
</dbReference>
<feature type="binding site" evidence="9">
    <location>
        <position position="542"/>
    </location>
    <ligand>
        <name>[4Fe-4S] cluster</name>
        <dbReference type="ChEBI" id="CHEBI:49883"/>
    </ligand>
</feature>
<organism evidence="12 13">
    <name type="scientific">Bursaphelenchus okinawaensis</name>
    <dbReference type="NCBI Taxonomy" id="465554"/>
    <lineage>
        <taxon>Eukaryota</taxon>
        <taxon>Metazoa</taxon>
        <taxon>Ecdysozoa</taxon>
        <taxon>Nematoda</taxon>
        <taxon>Chromadorea</taxon>
        <taxon>Rhabditida</taxon>
        <taxon>Tylenchina</taxon>
        <taxon>Tylenchomorpha</taxon>
        <taxon>Aphelenchoidea</taxon>
        <taxon>Aphelenchoididae</taxon>
        <taxon>Bursaphelenchus</taxon>
    </lineage>
</organism>
<reference evidence="12" key="1">
    <citation type="submission" date="2020-09" db="EMBL/GenBank/DDBJ databases">
        <authorList>
            <person name="Kikuchi T."/>
        </authorList>
    </citation>
    <scope>NUCLEOTIDE SEQUENCE</scope>
    <source>
        <strain evidence="12">SH1</strain>
    </source>
</reference>
<keyword evidence="4 9" id="KW-0963">Cytoplasm</keyword>
<dbReference type="Proteomes" id="UP000614601">
    <property type="component" value="Unassembled WGS sequence"/>
</dbReference>
<dbReference type="InterPro" id="IPR007785">
    <property type="entry name" value="Anamorsin"/>
</dbReference>
<comment type="function">
    <text evidence="9">Component of the cytosolic iron-sulfur (Fe-S) protein assembly (CIA) machinery. Required for the maturation of extramitochondrial Fe-S proteins. Part of an electron transfer chain functioning in an early step of cytosolic Fe-S biogenesis, facilitating the de novo assembly of a [4Fe-4S] cluster on the cytosolic Fe-S scaffold complex. Electrons are transferred from NADPH via a FAD- and FMN-containing diflavin oxidoreductase. Together with the diflavin oxidoreductase, also required for the assembly of the diferric tyrosyl radical cofactor of ribonucleotide reductase (RNR), probably by providing electrons for reduction during radical cofactor maturation in the catalytic small subunit.</text>
</comment>
<comment type="subcellular location">
    <subcellularLocation>
        <location evidence="9">Cytoplasm</location>
    </subcellularLocation>
    <subcellularLocation>
        <location evidence="9">Mitochondrion intermembrane space</location>
    </subcellularLocation>
</comment>
<evidence type="ECO:0000256" key="7">
    <source>
        <dbReference type="ARBA" id="ARBA00023014"/>
    </source>
</evidence>
<feature type="binding site" evidence="9">
    <location>
        <position position="514"/>
    </location>
    <ligand>
        <name>[2Fe-2S] cluster</name>
        <dbReference type="ChEBI" id="CHEBI:190135"/>
    </ligand>
</feature>
<feature type="binding site" evidence="9">
    <location>
        <position position="502"/>
    </location>
    <ligand>
        <name>[2Fe-2S] cluster</name>
        <dbReference type="ChEBI" id="CHEBI:190135"/>
    </ligand>
</feature>
<dbReference type="EMBL" id="CAJFCW020000001">
    <property type="protein sequence ID" value="CAG9086733.1"/>
    <property type="molecule type" value="Genomic_DNA"/>
</dbReference>
<keyword evidence="9" id="KW-0001">2Fe-2S</keyword>
<keyword evidence="5 9" id="KW-0479">Metal-binding</keyword>
<dbReference type="GO" id="GO:0051537">
    <property type="term" value="F:2 iron, 2 sulfur cluster binding"/>
    <property type="evidence" value="ECO:0007669"/>
    <property type="project" value="UniProtKB-UniRule"/>
</dbReference>
<comment type="domain">
    <text evidence="9">The C-terminal domain binds 2 Fe-S clusters but is otherwise mostly in an intrinsically disordered conformation.</text>
</comment>
<feature type="binding site" evidence="9">
    <location>
        <position position="539"/>
    </location>
    <ligand>
        <name>[4Fe-4S] cluster</name>
        <dbReference type="ChEBI" id="CHEBI:49883"/>
    </ligand>
</feature>
<feature type="binding site" evidence="9">
    <location>
        <position position="550"/>
    </location>
    <ligand>
        <name>[4Fe-4S] cluster</name>
        <dbReference type="ChEBI" id="CHEBI:49883"/>
    </ligand>
</feature>
<comment type="domain">
    <text evidence="9">The twin Cx2C motifs are involved in the recognition by the mitochondrial MIA40-ERV1 disulfide relay system. The formation of 2 disulfide bonds in the Cx2C motifs through dithiol/disulfide exchange reactions effectively traps the protein in the mitochondrial intermembrane space.</text>
</comment>
<feature type="region of interest" description="Fe-S binding site B" evidence="9">
    <location>
        <begin position="539"/>
        <end position="553"/>
    </location>
</feature>
<evidence type="ECO:0000259" key="11">
    <source>
        <dbReference type="Pfam" id="PF05093"/>
    </source>
</evidence>
<name>A0A811JWF0_9BILA</name>
<dbReference type="GO" id="GO:0005758">
    <property type="term" value="C:mitochondrial intermembrane space"/>
    <property type="evidence" value="ECO:0007669"/>
    <property type="project" value="UniProtKB-SubCell"/>
</dbReference>
<keyword evidence="3 9" id="KW-0004">4Fe-4S</keyword>
<evidence type="ECO:0000256" key="10">
    <source>
        <dbReference type="SAM" id="Phobius"/>
    </source>
</evidence>
<dbReference type="OrthoDB" id="311633at2759"/>
<comment type="cofactor">
    <cofactor evidence="1 9">
        <name>[4Fe-4S] cluster</name>
        <dbReference type="ChEBI" id="CHEBI:49883"/>
    </cofactor>
</comment>
<keyword evidence="6 9" id="KW-0408">Iron</keyword>
<feature type="short sequence motif" description="Cx2C motif 1" evidence="9">
    <location>
        <begin position="539"/>
        <end position="542"/>
    </location>
</feature>
<dbReference type="GO" id="GO:0046872">
    <property type="term" value="F:metal ion binding"/>
    <property type="evidence" value="ECO:0007669"/>
    <property type="project" value="UniProtKB-KW"/>
</dbReference>
<accession>A0A811JWF0</accession>
<protein>
    <recommendedName>
        <fullName evidence="9">Anamorsin homolog</fullName>
    </recommendedName>
    <alternativeName>
        <fullName evidence="9">Fe-S cluster assembly protein DRE2 homolog</fullName>
    </alternativeName>
</protein>
<keyword evidence="7 9" id="KW-0411">Iron-sulfur</keyword>
<comment type="similarity">
    <text evidence="2 9">Belongs to the anamorsin family.</text>
</comment>
<feature type="binding site" evidence="9">
    <location>
        <position position="519"/>
    </location>
    <ligand>
        <name>[2Fe-2S] cluster</name>
        <dbReference type="ChEBI" id="CHEBI:190135"/>
    </ligand>
</feature>
<evidence type="ECO:0000256" key="8">
    <source>
        <dbReference type="ARBA" id="ARBA00023128"/>
    </source>
</evidence>
<comment type="subunit">
    <text evidence="9">Monomer.</text>
</comment>
<dbReference type="GO" id="GO:0016226">
    <property type="term" value="P:iron-sulfur cluster assembly"/>
    <property type="evidence" value="ECO:0007669"/>
    <property type="project" value="UniProtKB-UniRule"/>
</dbReference>
<feature type="domain" description="Anamorsin C-terminal" evidence="11">
    <location>
        <begin position="535"/>
        <end position="568"/>
    </location>
</feature>
<comment type="caution">
    <text evidence="12">The sequence shown here is derived from an EMBL/GenBank/DDBJ whole genome shotgun (WGS) entry which is preliminary data.</text>
</comment>
<evidence type="ECO:0000256" key="5">
    <source>
        <dbReference type="ARBA" id="ARBA00022723"/>
    </source>
</evidence>
<dbReference type="Pfam" id="PF05093">
    <property type="entry name" value="CIAPIN1"/>
    <property type="match status" value="2"/>
</dbReference>
<evidence type="ECO:0000256" key="1">
    <source>
        <dbReference type="ARBA" id="ARBA00001966"/>
    </source>
</evidence>
<keyword evidence="10" id="KW-0812">Transmembrane</keyword>
<comment type="caution">
    <text evidence="9">Lacks conserved residue(s) required for the propagation of feature annotation.</text>
</comment>
<feature type="binding site" evidence="9">
    <location>
        <position position="553"/>
    </location>
    <ligand>
        <name>[4Fe-4S] cluster</name>
        <dbReference type="ChEBI" id="CHEBI:49883"/>
    </ligand>
</feature>
<evidence type="ECO:0000256" key="6">
    <source>
        <dbReference type="ARBA" id="ARBA00023004"/>
    </source>
</evidence>
<keyword evidence="10" id="KW-1133">Transmembrane helix</keyword>
<dbReference type="GO" id="GO:0009055">
    <property type="term" value="F:electron transfer activity"/>
    <property type="evidence" value="ECO:0007669"/>
    <property type="project" value="UniProtKB-UniRule"/>
</dbReference>
<feature type="transmembrane region" description="Helical" evidence="10">
    <location>
        <begin position="42"/>
        <end position="62"/>
    </location>
</feature>
<gene>
    <name evidence="12" type="ORF">BOKJ2_LOCUS2406</name>
</gene>
<evidence type="ECO:0000256" key="4">
    <source>
        <dbReference type="ARBA" id="ARBA00022490"/>
    </source>
</evidence>
<feature type="domain" description="Anamorsin C-terminal" evidence="11">
    <location>
        <begin position="499"/>
        <end position="531"/>
    </location>
</feature>
<evidence type="ECO:0000256" key="3">
    <source>
        <dbReference type="ARBA" id="ARBA00022485"/>
    </source>
</evidence>
<evidence type="ECO:0000313" key="13">
    <source>
        <dbReference type="Proteomes" id="UP000614601"/>
    </source>
</evidence>
<dbReference type="InterPro" id="IPR046408">
    <property type="entry name" value="CIAPIN1"/>
</dbReference>